<reference evidence="1" key="1">
    <citation type="submission" date="2022-11" db="EMBL/GenBank/DDBJ databases">
        <title>Centuries of genome instability and evolution in soft-shell clam transmissible cancer (bioRxiv).</title>
        <authorList>
            <person name="Hart S.F.M."/>
            <person name="Yonemitsu M.A."/>
            <person name="Giersch R.M."/>
            <person name="Beal B.F."/>
            <person name="Arriagada G."/>
            <person name="Davis B.W."/>
            <person name="Ostrander E.A."/>
            <person name="Goff S.P."/>
            <person name="Metzger M.J."/>
        </authorList>
    </citation>
    <scope>NUCLEOTIDE SEQUENCE</scope>
    <source>
        <strain evidence="1">MELC-2E11</strain>
        <tissue evidence="1">Siphon/mantle</tissue>
    </source>
</reference>
<organism evidence="1 2">
    <name type="scientific">Mya arenaria</name>
    <name type="common">Soft-shell clam</name>
    <dbReference type="NCBI Taxonomy" id="6604"/>
    <lineage>
        <taxon>Eukaryota</taxon>
        <taxon>Metazoa</taxon>
        <taxon>Spiralia</taxon>
        <taxon>Lophotrochozoa</taxon>
        <taxon>Mollusca</taxon>
        <taxon>Bivalvia</taxon>
        <taxon>Autobranchia</taxon>
        <taxon>Heteroconchia</taxon>
        <taxon>Euheterodonta</taxon>
        <taxon>Imparidentia</taxon>
        <taxon>Neoheterodontei</taxon>
        <taxon>Myida</taxon>
        <taxon>Myoidea</taxon>
        <taxon>Myidae</taxon>
        <taxon>Mya</taxon>
    </lineage>
</organism>
<sequence length="64" mass="7392">MKTNIMLMIHARLKNNNIVHGLCHIVNYHAVKIKHRIKAVSMATNFLTFFAIKLSDKKLHVPNL</sequence>
<keyword evidence="2" id="KW-1185">Reference proteome</keyword>
<gene>
    <name evidence="1" type="ORF">MAR_015902</name>
</gene>
<accession>A0ABY7FIC9</accession>
<protein>
    <submittedName>
        <fullName evidence="1">Uncharacterized protein</fullName>
    </submittedName>
</protein>
<evidence type="ECO:0000313" key="1">
    <source>
        <dbReference type="EMBL" id="WAR21928.1"/>
    </source>
</evidence>
<evidence type="ECO:0000313" key="2">
    <source>
        <dbReference type="Proteomes" id="UP001164746"/>
    </source>
</evidence>
<name>A0ABY7FIC9_MYAAR</name>
<dbReference type="Proteomes" id="UP001164746">
    <property type="component" value="Chromosome 12"/>
</dbReference>
<proteinExistence type="predicted"/>
<dbReference type="EMBL" id="CP111023">
    <property type="protein sequence ID" value="WAR21928.1"/>
    <property type="molecule type" value="Genomic_DNA"/>
</dbReference>